<dbReference type="eggNOG" id="COG1108">
    <property type="taxonomic scope" value="Bacteria"/>
</dbReference>
<dbReference type="STRING" id="999415.HMPREF9943_00822"/>
<dbReference type="PANTHER" id="PTHR30477:SF3">
    <property type="entry name" value="METAL TRANSPORT SYSTEM MEMBRANE PROTEIN CT_069-RELATED"/>
    <property type="match status" value="1"/>
</dbReference>
<feature type="transmembrane region" description="Helical" evidence="9">
    <location>
        <begin position="91"/>
        <end position="112"/>
    </location>
</feature>
<dbReference type="GO" id="GO:0055085">
    <property type="term" value="P:transmembrane transport"/>
    <property type="evidence" value="ECO:0007669"/>
    <property type="project" value="InterPro"/>
</dbReference>
<feature type="transmembrane region" description="Helical" evidence="9">
    <location>
        <begin position="257"/>
        <end position="276"/>
    </location>
</feature>
<name>M2Q1H3_9FIRM</name>
<dbReference type="Gene3D" id="1.10.3470.10">
    <property type="entry name" value="ABC transporter involved in vitamin B12 uptake, BtuC"/>
    <property type="match status" value="1"/>
</dbReference>
<dbReference type="BioCyc" id="ECAT999415-HMP:GTTI-845-MONOMER"/>
<dbReference type="AlphaFoldDB" id="M2Q1H3"/>
<keyword evidence="7 9" id="KW-0472">Membrane</keyword>
<comment type="similarity">
    <text evidence="2 8">Belongs to the ABC-3 integral membrane protein family.</text>
</comment>
<keyword evidence="5 8" id="KW-0812">Transmembrane</keyword>
<dbReference type="PATRIC" id="fig|999415.3.peg.824"/>
<reference evidence="10 11" key="1">
    <citation type="submission" date="2013-02" db="EMBL/GenBank/DDBJ databases">
        <title>The Genome Sequence of Lactobacillus catenaformis F0143.</title>
        <authorList>
            <consortium name="The Broad Institute Genome Sequencing Platform"/>
            <person name="Earl A."/>
            <person name="Ward D."/>
            <person name="Feldgarden M."/>
            <person name="Gevers D."/>
            <person name="Izard J."/>
            <person name="Blanton J.M."/>
            <person name="Mathney J."/>
            <person name="Dewhirst F.E."/>
            <person name="Young S.K."/>
            <person name="Zeng Q."/>
            <person name="Gargeya S."/>
            <person name="Fitzgerald M."/>
            <person name="Haas B."/>
            <person name="Abouelleil A."/>
            <person name="Alvarado L."/>
            <person name="Arachchi H.M."/>
            <person name="Berlin A."/>
            <person name="Chapman S.B."/>
            <person name="Gearin G."/>
            <person name="Goldberg J."/>
            <person name="Griggs A."/>
            <person name="Gujja S."/>
            <person name="Hansen M."/>
            <person name="Heiman D."/>
            <person name="Howarth C."/>
            <person name="Larimer J."/>
            <person name="Lui A."/>
            <person name="MacDonald P.J.P."/>
            <person name="McCowen C."/>
            <person name="Montmayeur A."/>
            <person name="Murphy C."/>
            <person name="Neiman D."/>
            <person name="Pearson M."/>
            <person name="Priest M."/>
            <person name="Roberts A."/>
            <person name="Saif S."/>
            <person name="Shea T."/>
            <person name="Sisk P."/>
            <person name="Stolte C."/>
            <person name="Sykes S."/>
            <person name="Wortman J."/>
            <person name="Nusbaum C."/>
            <person name="Birren B."/>
        </authorList>
    </citation>
    <scope>NUCLEOTIDE SEQUENCE [LARGE SCALE GENOMIC DNA]</scope>
    <source>
        <strain evidence="10 11">OT 569</strain>
    </source>
</reference>
<accession>M2Q1H3</accession>
<dbReference type="InterPro" id="IPR037294">
    <property type="entry name" value="ABC_BtuC-like"/>
</dbReference>
<evidence type="ECO:0000256" key="5">
    <source>
        <dbReference type="ARBA" id="ARBA00022692"/>
    </source>
</evidence>
<evidence type="ECO:0000313" key="10">
    <source>
        <dbReference type="EMBL" id="EMD16780.1"/>
    </source>
</evidence>
<evidence type="ECO:0000256" key="4">
    <source>
        <dbReference type="ARBA" id="ARBA00022475"/>
    </source>
</evidence>
<dbReference type="InterPro" id="IPR001626">
    <property type="entry name" value="ABC_TroCD"/>
</dbReference>
<evidence type="ECO:0000256" key="7">
    <source>
        <dbReference type="ARBA" id="ARBA00023136"/>
    </source>
</evidence>
<evidence type="ECO:0008006" key="12">
    <source>
        <dbReference type="Google" id="ProtNLM"/>
    </source>
</evidence>
<evidence type="ECO:0000256" key="8">
    <source>
        <dbReference type="RuleBase" id="RU003943"/>
    </source>
</evidence>
<keyword evidence="4" id="KW-1003">Cell membrane</keyword>
<feature type="transmembrane region" description="Helical" evidence="9">
    <location>
        <begin position="226"/>
        <end position="251"/>
    </location>
</feature>
<dbReference type="SUPFAM" id="SSF81345">
    <property type="entry name" value="ABC transporter involved in vitamin B12 uptake, BtuC"/>
    <property type="match status" value="1"/>
</dbReference>
<keyword evidence="11" id="KW-1185">Reference proteome</keyword>
<dbReference type="GO" id="GO:0043190">
    <property type="term" value="C:ATP-binding cassette (ABC) transporter complex"/>
    <property type="evidence" value="ECO:0007669"/>
    <property type="project" value="InterPro"/>
</dbReference>
<comment type="caution">
    <text evidence="10">The sequence shown here is derived from an EMBL/GenBank/DDBJ whole genome shotgun (WGS) entry which is preliminary data.</text>
</comment>
<comment type="subcellular location">
    <subcellularLocation>
        <location evidence="1 8">Cell membrane</location>
        <topology evidence="1 8">Multi-pass membrane protein</topology>
    </subcellularLocation>
</comment>
<evidence type="ECO:0000313" key="11">
    <source>
        <dbReference type="Proteomes" id="UP000011758"/>
    </source>
</evidence>
<proteinExistence type="inferred from homology"/>
<evidence type="ECO:0000256" key="9">
    <source>
        <dbReference type="SAM" id="Phobius"/>
    </source>
</evidence>
<dbReference type="GO" id="GO:0010043">
    <property type="term" value="P:response to zinc ion"/>
    <property type="evidence" value="ECO:0007669"/>
    <property type="project" value="TreeGrafter"/>
</dbReference>
<dbReference type="Proteomes" id="UP000011758">
    <property type="component" value="Unassembled WGS sequence"/>
</dbReference>
<dbReference type="EMBL" id="AGEJ01000013">
    <property type="protein sequence ID" value="EMD16780.1"/>
    <property type="molecule type" value="Genomic_DNA"/>
</dbReference>
<protein>
    <recommendedName>
        <fullName evidence="12">ABC 3 transport family protein</fullName>
    </recommendedName>
</protein>
<sequence>MILTNYSFIIVALGTVFLAISAAIAGTVNVYKGQSLISDAIGHASYPGIIFAFIIFQTRNPYLLLLGSFLSGMLCYQLIQWTHRYSKLHLDACLAIYLTGFFGLGMVLKSVIQGGRFHASQSGLEKYIFGQAAYMVEDDVKLIIIIAFIVSVLFILFKQKLIIYIFDYEFAFTHMIATSLMKNVILIMTILTVSIGLKAVGAILISSFMILPCIFANQLSKKFNHVIILGILFSTISAFIGSYLSCLYSGLSTGPCIIIIMSVLTLLAIVFGKYGLIRGKHL</sequence>
<keyword evidence="3 8" id="KW-0813">Transport</keyword>
<evidence type="ECO:0000256" key="3">
    <source>
        <dbReference type="ARBA" id="ARBA00022448"/>
    </source>
</evidence>
<keyword evidence="6 9" id="KW-1133">Transmembrane helix</keyword>
<evidence type="ECO:0000256" key="2">
    <source>
        <dbReference type="ARBA" id="ARBA00008034"/>
    </source>
</evidence>
<dbReference type="Pfam" id="PF00950">
    <property type="entry name" value="ABC-3"/>
    <property type="match status" value="1"/>
</dbReference>
<dbReference type="PANTHER" id="PTHR30477">
    <property type="entry name" value="ABC-TRANSPORTER METAL-BINDING PROTEIN"/>
    <property type="match status" value="1"/>
</dbReference>
<feature type="transmembrane region" description="Helical" evidence="9">
    <location>
        <begin position="140"/>
        <end position="158"/>
    </location>
</feature>
<gene>
    <name evidence="10" type="ORF">HMPREF9943_00822</name>
</gene>
<evidence type="ECO:0000256" key="1">
    <source>
        <dbReference type="ARBA" id="ARBA00004651"/>
    </source>
</evidence>
<organism evidence="10 11">
    <name type="scientific">Eggerthia catenaformis OT 569 = DSM 20559</name>
    <dbReference type="NCBI Taxonomy" id="999415"/>
    <lineage>
        <taxon>Bacteria</taxon>
        <taxon>Bacillati</taxon>
        <taxon>Bacillota</taxon>
        <taxon>Erysipelotrichia</taxon>
        <taxon>Erysipelotrichales</taxon>
        <taxon>Coprobacillaceae</taxon>
        <taxon>Eggerthia</taxon>
    </lineage>
</organism>
<feature type="transmembrane region" description="Helical" evidence="9">
    <location>
        <begin position="6"/>
        <end position="28"/>
    </location>
</feature>
<evidence type="ECO:0000256" key="6">
    <source>
        <dbReference type="ARBA" id="ARBA00022989"/>
    </source>
</evidence>